<dbReference type="KEGG" id="csg:Cylst_5521"/>
<organism evidence="2 3">
    <name type="scientific">Cylindrospermum stagnale PCC 7417</name>
    <dbReference type="NCBI Taxonomy" id="56107"/>
    <lineage>
        <taxon>Bacteria</taxon>
        <taxon>Bacillati</taxon>
        <taxon>Cyanobacteriota</taxon>
        <taxon>Cyanophyceae</taxon>
        <taxon>Nostocales</taxon>
        <taxon>Nostocaceae</taxon>
        <taxon>Cylindrospermum</taxon>
    </lineage>
</organism>
<dbReference type="HOGENOM" id="CLU_1238113_0_0_3"/>
<proteinExistence type="predicted"/>
<dbReference type="Proteomes" id="UP000010475">
    <property type="component" value="Chromosome"/>
</dbReference>
<evidence type="ECO:0000256" key="1">
    <source>
        <dbReference type="SAM" id="Phobius"/>
    </source>
</evidence>
<feature type="transmembrane region" description="Helical" evidence="1">
    <location>
        <begin position="7"/>
        <end position="27"/>
    </location>
</feature>
<accession>K9X7B0</accession>
<keyword evidence="1" id="KW-0472">Membrane</keyword>
<dbReference type="eggNOG" id="ENOG5033YW4">
    <property type="taxonomic scope" value="Bacteria"/>
</dbReference>
<dbReference type="RefSeq" id="WP_015210767.1">
    <property type="nucleotide sequence ID" value="NC_019757.1"/>
</dbReference>
<sequence length="220" mass="24096">MINLKTAQRIGLVIIGFVTCMACIFFTQPSKASTTTYRHMLALGLVDEITTPQKIGLDYLAHQPTELIAISQLMNSIINVCKAASRMPEDISLAIPLGTNSPIGNGQLPNDSGTPKTGNYEATGFINPQGQAKNITPNDVADMTKTEVQNGGNLPSTAEAQNIRLADASGRFYQARRLPVFNLIVRDRRTGQRSVIKKVNANAFCRDVLNAFLNRTYRRI</sequence>
<dbReference type="OrthoDB" id="582201at2"/>
<dbReference type="AlphaFoldDB" id="K9X7B0"/>
<protein>
    <submittedName>
        <fullName evidence="2">Uncharacterized protein</fullName>
    </submittedName>
</protein>
<keyword evidence="1" id="KW-1133">Transmembrane helix</keyword>
<evidence type="ECO:0000313" key="2">
    <source>
        <dbReference type="EMBL" id="AFZ27532.1"/>
    </source>
</evidence>
<dbReference type="EMBL" id="CP003642">
    <property type="protein sequence ID" value="AFZ27532.1"/>
    <property type="molecule type" value="Genomic_DNA"/>
</dbReference>
<keyword evidence="3" id="KW-1185">Reference proteome</keyword>
<keyword evidence="1" id="KW-0812">Transmembrane</keyword>
<name>K9X7B0_9NOST</name>
<reference evidence="2 3" key="1">
    <citation type="submission" date="2012-06" db="EMBL/GenBank/DDBJ databases">
        <title>Finished chromosome of genome of Cylindrospermum stagnale PCC 7417.</title>
        <authorList>
            <consortium name="US DOE Joint Genome Institute"/>
            <person name="Gugger M."/>
            <person name="Coursin T."/>
            <person name="Rippka R."/>
            <person name="Tandeau De Marsac N."/>
            <person name="Huntemann M."/>
            <person name="Wei C.-L."/>
            <person name="Han J."/>
            <person name="Detter J.C."/>
            <person name="Han C."/>
            <person name="Tapia R."/>
            <person name="Chen A."/>
            <person name="Kyrpides N."/>
            <person name="Mavromatis K."/>
            <person name="Markowitz V."/>
            <person name="Szeto E."/>
            <person name="Ivanova N."/>
            <person name="Pagani I."/>
            <person name="Pati A."/>
            <person name="Goodwin L."/>
            <person name="Nordberg H.P."/>
            <person name="Cantor M.N."/>
            <person name="Hua S.X."/>
            <person name="Woyke T."/>
            <person name="Kerfeld C.A."/>
        </authorList>
    </citation>
    <scope>NUCLEOTIDE SEQUENCE [LARGE SCALE GENOMIC DNA]</scope>
    <source>
        <strain evidence="2 3">PCC 7417</strain>
    </source>
</reference>
<evidence type="ECO:0000313" key="3">
    <source>
        <dbReference type="Proteomes" id="UP000010475"/>
    </source>
</evidence>
<dbReference type="STRING" id="56107.Cylst_5521"/>
<gene>
    <name evidence="2" type="ORF">Cylst_5521</name>
</gene>